<dbReference type="Proteomes" id="UP000238322">
    <property type="component" value="Unassembled WGS sequence"/>
</dbReference>
<evidence type="ECO:0000259" key="2">
    <source>
        <dbReference type="Pfam" id="PF22725"/>
    </source>
</evidence>
<dbReference type="InterPro" id="IPR051450">
    <property type="entry name" value="Gfo/Idh/MocA_Oxidoreductases"/>
</dbReference>
<dbReference type="SUPFAM" id="SSF51735">
    <property type="entry name" value="NAD(P)-binding Rossmann-fold domains"/>
    <property type="match status" value="1"/>
</dbReference>
<dbReference type="InterPro" id="IPR055170">
    <property type="entry name" value="GFO_IDH_MocA-like_dom"/>
</dbReference>
<evidence type="ECO:0000313" key="3">
    <source>
        <dbReference type="EMBL" id="PQO29702.1"/>
    </source>
</evidence>
<evidence type="ECO:0000313" key="4">
    <source>
        <dbReference type="Proteomes" id="UP000238322"/>
    </source>
</evidence>
<dbReference type="Gene3D" id="3.30.360.10">
    <property type="entry name" value="Dihydrodipicolinate Reductase, domain 2"/>
    <property type="match status" value="1"/>
</dbReference>
<feature type="domain" description="Gfo/Idh/MocA-like oxidoreductase N-terminal" evidence="1">
    <location>
        <begin position="49"/>
        <end position="165"/>
    </location>
</feature>
<organism evidence="3 4">
    <name type="scientific">Blastopirellula marina</name>
    <dbReference type="NCBI Taxonomy" id="124"/>
    <lineage>
        <taxon>Bacteria</taxon>
        <taxon>Pseudomonadati</taxon>
        <taxon>Planctomycetota</taxon>
        <taxon>Planctomycetia</taxon>
        <taxon>Pirellulales</taxon>
        <taxon>Pirellulaceae</taxon>
        <taxon>Blastopirellula</taxon>
    </lineage>
</organism>
<dbReference type="AlphaFoldDB" id="A0A2S8FC38"/>
<reference evidence="3 4" key="1">
    <citation type="submission" date="2018-02" db="EMBL/GenBank/DDBJ databases">
        <title>Comparative genomes isolates from brazilian mangrove.</title>
        <authorList>
            <person name="Araujo J.E."/>
            <person name="Taketani R.G."/>
            <person name="Silva M.C.P."/>
            <person name="Loureco M.V."/>
            <person name="Andreote F.D."/>
        </authorList>
    </citation>
    <scope>NUCLEOTIDE SEQUENCE [LARGE SCALE GENOMIC DNA]</scope>
    <source>
        <strain evidence="3 4">Hex-1 MGV</strain>
    </source>
</reference>
<gene>
    <name evidence="3" type="ORF">C5Y83_27020</name>
</gene>
<dbReference type="SUPFAM" id="SSF55347">
    <property type="entry name" value="Glyceraldehyde-3-phosphate dehydrogenase-like, C-terminal domain"/>
    <property type="match status" value="1"/>
</dbReference>
<dbReference type="PANTHER" id="PTHR43377">
    <property type="entry name" value="BILIVERDIN REDUCTASE A"/>
    <property type="match status" value="1"/>
</dbReference>
<dbReference type="InterPro" id="IPR000683">
    <property type="entry name" value="Gfo/Idh/MocA-like_OxRdtase_N"/>
</dbReference>
<dbReference type="Pfam" id="PF22725">
    <property type="entry name" value="GFO_IDH_MocA_C3"/>
    <property type="match status" value="1"/>
</dbReference>
<dbReference type="GO" id="GO:0000166">
    <property type="term" value="F:nucleotide binding"/>
    <property type="evidence" value="ECO:0007669"/>
    <property type="project" value="InterPro"/>
</dbReference>
<dbReference type="InterPro" id="IPR036291">
    <property type="entry name" value="NAD(P)-bd_dom_sf"/>
</dbReference>
<evidence type="ECO:0008006" key="5">
    <source>
        <dbReference type="Google" id="ProtNLM"/>
    </source>
</evidence>
<feature type="domain" description="GFO/IDH/MocA-like oxidoreductase" evidence="2">
    <location>
        <begin position="174"/>
        <end position="296"/>
    </location>
</feature>
<dbReference type="PANTHER" id="PTHR43377:SF1">
    <property type="entry name" value="BILIVERDIN REDUCTASE A"/>
    <property type="match status" value="1"/>
</dbReference>
<evidence type="ECO:0000259" key="1">
    <source>
        <dbReference type="Pfam" id="PF01408"/>
    </source>
</evidence>
<protein>
    <recommendedName>
        <fullName evidence="5">Gfo/Idh/MocA family oxidoreductase</fullName>
    </recommendedName>
</protein>
<dbReference type="Gene3D" id="3.40.50.720">
    <property type="entry name" value="NAD(P)-binding Rossmann-like Domain"/>
    <property type="match status" value="1"/>
</dbReference>
<dbReference type="Pfam" id="PF01408">
    <property type="entry name" value="GFO_IDH_MocA"/>
    <property type="match status" value="1"/>
</dbReference>
<proteinExistence type="predicted"/>
<dbReference type="EMBL" id="PUHY01000015">
    <property type="protein sequence ID" value="PQO29702.1"/>
    <property type="molecule type" value="Genomic_DNA"/>
</dbReference>
<accession>A0A2S8FC38</accession>
<sequence>MRPGARQTRPGQDSIGTGGIQYFGGSEVQGTLQREILSGVALVPQHDHRILIVGAGSIGHRHLRCFRQTGRCQVAFVDPRESIREELSQRYADVPSYGSLDEARNAYFNSAVIATPAPLHVPQSLQLLEAGLHLLIEKPLCLNLEEARQLEDFASTTNQTVNVAYVYRANPLISRMREAIQHGSYGRPVELIAYCGQHFPTYRPAYRDTYYREHESGGGAIQDALTHVFNAAQWLVGDMEKIVVDADRKILDGVEVEDTVHAIARHENGIMATYTLNQHQPANELTITVVCEKGVVRLENHKQRWRTMSTPDGPWTDHQLPPFERDELFTRQANLFLDAVEGKSLPLCPLNEGIATLQANIAAISSWREATWKSTNLSEVRA</sequence>
<comment type="caution">
    <text evidence="3">The sequence shown here is derived from an EMBL/GenBank/DDBJ whole genome shotgun (WGS) entry which is preliminary data.</text>
</comment>
<name>A0A2S8FC38_9BACT</name>